<keyword evidence="4 9" id="KW-0812">Transmembrane</keyword>
<dbReference type="InterPro" id="IPR036259">
    <property type="entry name" value="MFS_trans_sf"/>
</dbReference>
<dbReference type="PANTHER" id="PTHR42718">
    <property type="entry name" value="MAJOR FACILITATOR SUPERFAMILY MULTIDRUG TRANSPORTER MFSC"/>
    <property type="match status" value="1"/>
</dbReference>
<feature type="transmembrane region" description="Helical" evidence="9">
    <location>
        <begin position="247"/>
        <end position="264"/>
    </location>
</feature>
<gene>
    <name evidence="11" type="primary">pur</name>
    <name evidence="11" type="ORF">SBRY_40894</name>
</gene>
<feature type="transmembrane region" description="Helical" evidence="9">
    <location>
        <begin position="94"/>
        <end position="114"/>
    </location>
</feature>
<evidence type="ECO:0000256" key="9">
    <source>
        <dbReference type="SAM" id="Phobius"/>
    </source>
</evidence>
<evidence type="ECO:0000256" key="1">
    <source>
        <dbReference type="ARBA" id="ARBA00004651"/>
    </source>
</evidence>
<keyword evidence="6 9" id="KW-0472">Membrane</keyword>
<evidence type="ECO:0000313" key="11">
    <source>
        <dbReference type="EMBL" id="CAG7648291.1"/>
    </source>
</evidence>
<evidence type="ECO:0000256" key="8">
    <source>
        <dbReference type="SAM" id="MobiDB-lite"/>
    </source>
</evidence>
<dbReference type="InterPro" id="IPR011701">
    <property type="entry name" value="MFS"/>
</dbReference>
<evidence type="ECO:0000256" key="5">
    <source>
        <dbReference type="ARBA" id="ARBA00022989"/>
    </source>
</evidence>
<feature type="transmembrane region" description="Helical" evidence="9">
    <location>
        <begin position="382"/>
        <end position="405"/>
    </location>
</feature>
<accession>A0A9W4MHQ0</accession>
<feature type="transmembrane region" description="Helical" evidence="9">
    <location>
        <begin position="120"/>
        <end position="142"/>
    </location>
</feature>
<feature type="transmembrane region" description="Helical" evidence="9">
    <location>
        <begin position="67"/>
        <end position="87"/>
    </location>
</feature>
<comment type="subcellular location">
    <subcellularLocation>
        <location evidence="1">Cell membrane</location>
        <topology evidence="1">Multi-pass membrane protein</topology>
    </subcellularLocation>
</comment>
<feature type="transmembrane region" description="Helical" evidence="9">
    <location>
        <begin position="285"/>
        <end position="308"/>
    </location>
</feature>
<organism evidence="11 12">
    <name type="scientific">Actinacidiphila bryophytorum</name>
    <dbReference type="NCBI Taxonomy" id="1436133"/>
    <lineage>
        <taxon>Bacteria</taxon>
        <taxon>Bacillati</taxon>
        <taxon>Actinomycetota</taxon>
        <taxon>Actinomycetes</taxon>
        <taxon>Kitasatosporales</taxon>
        <taxon>Streptomycetaceae</taxon>
        <taxon>Actinacidiphila</taxon>
    </lineage>
</organism>
<evidence type="ECO:0000256" key="6">
    <source>
        <dbReference type="ARBA" id="ARBA00023136"/>
    </source>
</evidence>
<dbReference type="GO" id="GO:0005886">
    <property type="term" value="C:plasma membrane"/>
    <property type="evidence" value="ECO:0007669"/>
    <property type="project" value="UniProtKB-SubCell"/>
</dbReference>
<dbReference type="PROSITE" id="PS50850">
    <property type="entry name" value="MFS"/>
    <property type="match status" value="1"/>
</dbReference>
<keyword evidence="5 9" id="KW-1133">Transmembrane helix</keyword>
<sequence length="513" mass="52289">MAAHSAAPAAGTGPKPAGAADQDPRRWLVLAVIAAAQLMVVLDLTVMNLALPSAQRALGFSTADRQWVVTAYALSFGGLLLFCGRLGDLVGRKVTFLTGLAGFAAASAVGGAATSFSMLVAARACQGVFGALLAPSALSLLATTFKDPKERAKAFGVFGAVAAAGGGLGLLVGGALTTYLSWRWCMYINTGFAAVAIAGGVLLIGRQQKAPAGRLDVPGVVTVSGGMFCLVYGFANAASHSWHTPSTWSFLIAGVALLTVFAAWQSRAAHPLLPPRVVLDRNRGGAYLTVLVFGAATFGLFLFLIYYMQVTLGYSAVRSGVAMLPTVVLAGAGATIGNTRLLPRFGPKPMVVAGMLLNAAAMLWLTRIGAHSGYASALLGPLMVSGTGNGLIFGMVAATGTFGVAPQDAGVASASINTGQQLGGSIGTALLNTIAASASTHYAADHLHGRPTPQLLQAAAIHSYVTVFWWCAGIYVAGALVCGSLLRRGPLSRPADLPVREPSEPAAAAPGQL</sequence>
<evidence type="ECO:0000259" key="10">
    <source>
        <dbReference type="PROSITE" id="PS50850"/>
    </source>
</evidence>
<keyword evidence="7" id="KW-0046">Antibiotic resistance</keyword>
<keyword evidence="3" id="KW-1003">Cell membrane</keyword>
<evidence type="ECO:0000256" key="3">
    <source>
        <dbReference type="ARBA" id="ARBA00022475"/>
    </source>
</evidence>
<dbReference type="InterPro" id="IPR020846">
    <property type="entry name" value="MFS_dom"/>
</dbReference>
<dbReference type="Gene3D" id="1.20.1250.20">
    <property type="entry name" value="MFS general substrate transporter like domains"/>
    <property type="match status" value="1"/>
</dbReference>
<dbReference type="GO" id="GO:0046677">
    <property type="term" value="P:response to antibiotic"/>
    <property type="evidence" value="ECO:0007669"/>
    <property type="project" value="UniProtKB-KW"/>
</dbReference>
<keyword evidence="12" id="KW-1185">Reference proteome</keyword>
<feature type="transmembrane region" description="Helical" evidence="9">
    <location>
        <begin position="426"/>
        <end position="444"/>
    </location>
</feature>
<comment type="caution">
    <text evidence="11">The sequence shown here is derived from an EMBL/GenBank/DDBJ whole genome shotgun (WGS) entry which is preliminary data.</text>
</comment>
<dbReference type="GO" id="GO:0022857">
    <property type="term" value="F:transmembrane transporter activity"/>
    <property type="evidence" value="ECO:0007669"/>
    <property type="project" value="InterPro"/>
</dbReference>
<evidence type="ECO:0000256" key="4">
    <source>
        <dbReference type="ARBA" id="ARBA00022692"/>
    </source>
</evidence>
<feature type="region of interest" description="Disordered" evidence="8">
    <location>
        <begin position="1"/>
        <end position="21"/>
    </location>
</feature>
<evidence type="ECO:0000256" key="7">
    <source>
        <dbReference type="ARBA" id="ARBA00023251"/>
    </source>
</evidence>
<dbReference type="PANTHER" id="PTHR42718:SF46">
    <property type="entry name" value="BLR6921 PROTEIN"/>
    <property type="match status" value="1"/>
</dbReference>
<protein>
    <submittedName>
        <fullName evidence="11">Puromycin resistance protein pur8</fullName>
    </submittedName>
</protein>
<dbReference type="AlphaFoldDB" id="A0A9W4MHQ0"/>
<reference evidence="11" key="1">
    <citation type="submission" date="2021-06" db="EMBL/GenBank/DDBJ databases">
        <authorList>
            <person name="Arsene-Ploetze F."/>
        </authorList>
    </citation>
    <scope>NUCLEOTIDE SEQUENCE</scope>
    <source>
        <strain evidence="11">SBRY1</strain>
    </source>
</reference>
<feature type="transmembrane region" description="Helical" evidence="9">
    <location>
        <begin position="27"/>
        <end position="47"/>
    </location>
</feature>
<keyword evidence="2" id="KW-0813">Transport</keyword>
<feature type="compositionally biased region" description="Low complexity" evidence="8">
    <location>
        <begin position="1"/>
        <end position="20"/>
    </location>
</feature>
<feature type="transmembrane region" description="Helical" evidence="9">
    <location>
        <begin position="217"/>
        <end position="235"/>
    </location>
</feature>
<feature type="transmembrane region" description="Helical" evidence="9">
    <location>
        <begin position="320"/>
        <end position="338"/>
    </location>
</feature>
<feature type="domain" description="Major facilitator superfamily (MFS) profile" evidence="10">
    <location>
        <begin position="29"/>
        <end position="490"/>
    </location>
</feature>
<feature type="transmembrane region" description="Helical" evidence="9">
    <location>
        <begin position="464"/>
        <end position="486"/>
    </location>
</feature>
<dbReference type="CDD" id="cd17321">
    <property type="entry name" value="MFS_MMR_MDR_like"/>
    <property type="match status" value="1"/>
</dbReference>
<feature type="region of interest" description="Disordered" evidence="8">
    <location>
        <begin position="493"/>
        <end position="513"/>
    </location>
</feature>
<dbReference type="Pfam" id="PF07690">
    <property type="entry name" value="MFS_1"/>
    <property type="match status" value="1"/>
</dbReference>
<feature type="transmembrane region" description="Helical" evidence="9">
    <location>
        <begin position="154"/>
        <end position="180"/>
    </location>
</feature>
<evidence type="ECO:0000256" key="2">
    <source>
        <dbReference type="ARBA" id="ARBA00022448"/>
    </source>
</evidence>
<dbReference type="EMBL" id="CAJVAX010000018">
    <property type="protein sequence ID" value="CAG7648291.1"/>
    <property type="molecule type" value="Genomic_DNA"/>
</dbReference>
<dbReference type="SUPFAM" id="SSF103473">
    <property type="entry name" value="MFS general substrate transporter"/>
    <property type="match status" value="1"/>
</dbReference>
<name>A0A9W4MHQ0_9ACTN</name>
<feature type="transmembrane region" description="Helical" evidence="9">
    <location>
        <begin position="350"/>
        <end position="370"/>
    </location>
</feature>
<dbReference type="Gene3D" id="1.20.1720.10">
    <property type="entry name" value="Multidrug resistance protein D"/>
    <property type="match status" value="1"/>
</dbReference>
<evidence type="ECO:0000313" key="12">
    <source>
        <dbReference type="Proteomes" id="UP001153328"/>
    </source>
</evidence>
<feature type="transmembrane region" description="Helical" evidence="9">
    <location>
        <begin position="186"/>
        <end position="205"/>
    </location>
</feature>
<dbReference type="Proteomes" id="UP001153328">
    <property type="component" value="Unassembled WGS sequence"/>
</dbReference>
<proteinExistence type="predicted"/>